<gene>
    <name evidence="10" type="ORF">Malapachy_1810</name>
</gene>
<dbReference type="Gene3D" id="3.40.50.1820">
    <property type="entry name" value="alpha/beta hydrolase"/>
    <property type="match status" value="1"/>
</dbReference>
<comment type="catalytic activity">
    <reaction evidence="6">
        <text>a diacylglycerol + H2O = a monoacylglycerol + a fatty acid + H(+)</text>
        <dbReference type="Rhea" id="RHEA:32731"/>
        <dbReference type="ChEBI" id="CHEBI:15377"/>
        <dbReference type="ChEBI" id="CHEBI:15378"/>
        <dbReference type="ChEBI" id="CHEBI:17408"/>
        <dbReference type="ChEBI" id="CHEBI:18035"/>
        <dbReference type="ChEBI" id="CHEBI:28868"/>
    </reaction>
</comment>
<dbReference type="VEuPathDB" id="FungiDB:Malapachy_1810"/>
<dbReference type="RefSeq" id="XP_017991397.1">
    <property type="nucleotide sequence ID" value="XM_018136308.1"/>
</dbReference>
<dbReference type="GO" id="GO:0046294">
    <property type="term" value="P:formaldehyde catabolic process"/>
    <property type="evidence" value="ECO:0007669"/>
    <property type="project" value="InterPro"/>
</dbReference>
<evidence type="ECO:0000256" key="6">
    <source>
        <dbReference type="ARBA" id="ARBA00047591"/>
    </source>
</evidence>
<keyword evidence="11" id="KW-1185">Reference proteome</keyword>
<comment type="catalytic activity">
    <reaction evidence="7">
        <text>a monoacylglycerol + H2O = glycerol + a fatty acid + H(+)</text>
        <dbReference type="Rhea" id="RHEA:15245"/>
        <dbReference type="ChEBI" id="CHEBI:15377"/>
        <dbReference type="ChEBI" id="CHEBI:15378"/>
        <dbReference type="ChEBI" id="CHEBI:17408"/>
        <dbReference type="ChEBI" id="CHEBI:17754"/>
        <dbReference type="ChEBI" id="CHEBI:28868"/>
    </reaction>
</comment>
<comment type="function">
    <text evidence="9">Serine hydrolase involved in the detoxification of formaldehyde.</text>
</comment>
<evidence type="ECO:0000313" key="11">
    <source>
        <dbReference type="Proteomes" id="UP000037751"/>
    </source>
</evidence>
<dbReference type="Proteomes" id="UP000037751">
    <property type="component" value="Unassembled WGS sequence"/>
</dbReference>
<evidence type="ECO:0000256" key="3">
    <source>
        <dbReference type="ARBA" id="ARBA00016774"/>
    </source>
</evidence>
<evidence type="ECO:0000313" key="10">
    <source>
        <dbReference type="EMBL" id="KOS13765.1"/>
    </source>
</evidence>
<evidence type="ECO:0000256" key="9">
    <source>
        <dbReference type="RuleBase" id="RU363068"/>
    </source>
</evidence>
<dbReference type="PANTHER" id="PTHR10061">
    <property type="entry name" value="S-FORMYLGLUTATHIONE HYDROLASE"/>
    <property type="match status" value="1"/>
</dbReference>
<feature type="active site" description="Charge relay system" evidence="8">
    <location>
        <position position="266"/>
    </location>
</feature>
<protein>
    <recommendedName>
        <fullName evidence="3 9">S-formylglutathione hydrolase</fullName>
        <ecNumber evidence="2 9">3.1.2.12</ecNumber>
    </recommendedName>
</protein>
<dbReference type="InterPro" id="IPR000801">
    <property type="entry name" value="Esterase-like"/>
</dbReference>
<feature type="active site" description="Charge relay system" evidence="8">
    <location>
        <position position="229"/>
    </location>
</feature>
<evidence type="ECO:0000256" key="5">
    <source>
        <dbReference type="ARBA" id="ARBA00022801"/>
    </source>
</evidence>
<evidence type="ECO:0000256" key="4">
    <source>
        <dbReference type="ARBA" id="ARBA00022487"/>
    </source>
</evidence>
<dbReference type="InterPro" id="IPR029058">
    <property type="entry name" value="AB_hydrolase_fold"/>
</dbReference>
<evidence type="ECO:0000256" key="1">
    <source>
        <dbReference type="ARBA" id="ARBA00005622"/>
    </source>
</evidence>
<dbReference type="FunFam" id="3.40.50.1820:FF:000002">
    <property type="entry name" value="S-formylglutathione hydrolase"/>
    <property type="match status" value="1"/>
</dbReference>
<comment type="catalytic activity">
    <reaction evidence="9">
        <text>S-formylglutathione + H2O = formate + glutathione + H(+)</text>
        <dbReference type="Rhea" id="RHEA:14961"/>
        <dbReference type="ChEBI" id="CHEBI:15377"/>
        <dbReference type="ChEBI" id="CHEBI:15378"/>
        <dbReference type="ChEBI" id="CHEBI:15740"/>
        <dbReference type="ChEBI" id="CHEBI:57688"/>
        <dbReference type="ChEBI" id="CHEBI:57925"/>
        <dbReference type="EC" id="3.1.2.12"/>
    </reaction>
</comment>
<proteinExistence type="inferred from homology"/>
<dbReference type="OrthoDB" id="420518at2759"/>
<comment type="caution">
    <text evidence="10">The sequence shown here is derived from an EMBL/GenBank/DDBJ whole genome shotgun (WGS) entry which is preliminary data.</text>
</comment>
<dbReference type="PANTHER" id="PTHR10061:SF0">
    <property type="entry name" value="S-FORMYLGLUTATHIONE HYDROLASE"/>
    <property type="match status" value="1"/>
</dbReference>
<keyword evidence="5 9" id="KW-0378">Hydrolase</keyword>
<keyword evidence="9" id="KW-0963">Cytoplasm</keyword>
<dbReference type="GO" id="GO:0018738">
    <property type="term" value="F:S-formylglutathione hydrolase activity"/>
    <property type="evidence" value="ECO:0007669"/>
    <property type="project" value="UniProtKB-EC"/>
</dbReference>
<comment type="subcellular location">
    <subcellularLocation>
        <location evidence="9">Cytoplasm</location>
    </subcellularLocation>
</comment>
<dbReference type="GO" id="GO:0005829">
    <property type="term" value="C:cytosol"/>
    <property type="evidence" value="ECO:0007669"/>
    <property type="project" value="TreeGrafter"/>
</dbReference>
<dbReference type="Pfam" id="PF00756">
    <property type="entry name" value="Esterase"/>
    <property type="match status" value="1"/>
</dbReference>
<evidence type="ECO:0000256" key="8">
    <source>
        <dbReference type="PIRSR" id="PIRSR614186-1"/>
    </source>
</evidence>
<dbReference type="InterPro" id="IPR014186">
    <property type="entry name" value="S-formylglutathione_hydrol"/>
</dbReference>
<keyword evidence="4 9" id="KW-0719">Serine esterase</keyword>
<dbReference type="GO" id="GO:0120516">
    <property type="term" value="F:diacylglycerol lipase activity"/>
    <property type="evidence" value="ECO:0007669"/>
    <property type="project" value="RHEA"/>
</dbReference>
<evidence type="ECO:0000256" key="2">
    <source>
        <dbReference type="ARBA" id="ARBA00012479"/>
    </source>
</evidence>
<accession>A0A0M9VNV5</accession>
<dbReference type="EC" id="3.1.2.12" evidence="2 9"/>
<feature type="active site" description="Charge relay system" evidence="8">
    <location>
        <position position="152"/>
    </location>
</feature>
<dbReference type="AlphaFoldDB" id="A0A0M9VNV5"/>
<organism evidence="10 11">
    <name type="scientific">Malassezia pachydermatis</name>
    <dbReference type="NCBI Taxonomy" id="77020"/>
    <lineage>
        <taxon>Eukaryota</taxon>
        <taxon>Fungi</taxon>
        <taxon>Dikarya</taxon>
        <taxon>Basidiomycota</taxon>
        <taxon>Ustilaginomycotina</taxon>
        <taxon>Malasseziomycetes</taxon>
        <taxon>Malasseziales</taxon>
        <taxon>Malasseziaceae</taxon>
        <taxon>Malassezia</taxon>
    </lineage>
</organism>
<dbReference type="EMBL" id="LGAV01000005">
    <property type="protein sequence ID" value="KOS13765.1"/>
    <property type="molecule type" value="Genomic_DNA"/>
</dbReference>
<reference evidence="10 11" key="1">
    <citation type="submission" date="2015-07" db="EMBL/GenBank/DDBJ databases">
        <title>Draft Genome Sequence of Malassezia furfur CBS1878 and Malassezia pachydermatis CBS1879.</title>
        <authorList>
            <person name="Triana S."/>
            <person name="Ohm R."/>
            <person name="Gonzalez A."/>
            <person name="DeCock H."/>
            <person name="Restrepo S."/>
            <person name="Celis A."/>
        </authorList>
    </citation>
    <scope>NUCLEOTIDE SEQUENCE [LARGE SCALE GENOMIC DNA]</scope>
    <source>
        <strain evidence="10 11">CBS 1879</strain>
    </source>
</reference>
<dbReference type="NCBIfam" id="TIGR02821">
    <property type="entry name" value="fghA_ester_D"/>
    <property type="match status" value="1"/>
</dbReference>
<name>A0A0M9VNV5_9BASI</name>
<dbReference type="GO" id="GO:0047372">
    <property type="term" value="F:monoacylglycerol lipase activity"/>
    <property type="evidence" value="ECO:0007669"/>
    <property type="project" value="RHEA"/>
</dbReference>
<comment type="similarity">
    <text evidence="1 9">Belongs to the esterase D family.</text>
</comment>
<dbReference type="STRING" id="77020.A0A0M9VNV5"/>
<evidence type="ECO:0000256" key="7">
    <source>
        <dbReference type="ARBA" id="ARBA00048461"/>
    </source>
</evidence>
<sequence>MSLNVSSQNKVFGGILTKYSFLSKVLGNLNANMNVFVPEGASDSHKVPVLYYLSGLTCTEDNAAQKGHLFQAAAQENLAIVFPDTSPRGANIQGEEDSWDFGTGAGFYVNATKAPWSQYYHMYDHVHKEIPDMIKKANLPIDVTRASILGHSMGGHGALVLYLREPNSYRAASAFAPISHPTNCDVGKKLIQGYLEGGLEEGQAYDASLLLSKVSSRKIDILVDCGLNDNFYKDKTLQPESLIEAAKKSGLDESQVQVRLHEGYDHSYYFVSTFAADHVHWHAKFLK</sequence>
<dbReference type="GeneID" id="28728183"/>
<dbReference type="SUPFAM" id="SSF53474">
    <property type="entry name" value="alpha/beta-Hydrolases"/>
    <property type="match status" value="1"/>
</dbReference>